<dbReference type="HAMAP" id="MF_01930">
    <property type="entry name" value="PurN"/>
    <property type="match status" value="1"/>
</dbReference>
<dbReference type="Pfam" id="PF00551">
    <property type="entry name" value="Formyl_trans_N"/>
    <property type="match status" value="1"/>
</dbReference>
<comment type="pathway">
    <text evidence="1 6">Purine metabolism; IMP biosynthesis via de novo pathway; N(2)-formyl-N(1)-(5-phospho-D-ribosyl)glycinamide from N(1)-(5-phospho-D-ribosyl)glycinamide (10-formyl THF route): step 1/1.</text>
</comment>
<dbReference type="Gene3D" id="3.40.50.170">
    <property type="entry name" value="Formyl transferase, N-terminal domain"/>
    <property type="match status" value="1"/>
</dbReference>
<evidence type="ECO:0000256" key="5">
    <source>
        <dbReference type="ARBA" id="ARBA00047664"/>
    </source>
</evidence>
<evidence type="ECO:0000313" key="9">
    <source>
        <dbReference type="EMBL" id="QNP91296.1"/>
    </source>
</evidence>
<evidence type="ECO:0000256" key="1">
    <source>
        <dbReference type="ARBA" id="ARBA00005054"/>
    </source>
</evidence>
<dbReference type="PROSITE" id="PS00373">
    <property type="entry name" value="GART"/>
    <property type="match status" value="1"/>
</dbReference>
<dbReference type="EMBL" id="CP061032">
    <property type="protein sequence ID" value="QNP91296.1"/>
    <property type="molecule type" value="Genomic_DNA"/>
</dbReference>
<dbReference type="NCBIfam" id="TIGR00639">
    <property type="entry name" value="PurN"/>
    <property type="match status" value="1"/>
</dbReference>
<dbReference type="GO" id="GO:0006189">
    <property type="term" value="P:'de novo' IMP biosynthetic process"/>
    <property type="evidence" value="ECO:0007669"/>
    <property type="project" value="UniProtKB-UniRule"/>
</dbReference>
<dbReference type="GO" id="GO:0004644">
    <property type="term" value="F:phosphoribosylglycinamide formyltransferase activity"/>
    <property type="evidence" value="ECO:0007669"/>
    <property type="project" value="UniProtKB-UniRule"/>
</dbReference>
<dbReference type="PANTHER" id="PTHR43369:SF2">
    <property type="entry name" value="PHOSPHORIBOSYLGLYCINAMIDE FORMYLTRANSFERASE"/>
    <property type="match status" value="1"/>
</dbReference>
<reference evidence="10 11" key="1">
    <citation type="submission" date="2020-08" db="EMBL/GenBank/DDBJ databases">
        <title>novel species in genus Corynebacterium.</title>
        <authorList>
            <person name="Zhang G."/>
        </authorList>
    </citation>
    <scope>NUCLEOTIDE SEQUENCE [LARGE SCALE GENOMIC DNA]</scope>
    <source>
        <strain evidence="9">Zg-917</strain>
        <strain evidence="10 11">zg-917</strain>
    </source>
</reference>
<dbReference type="InterPro" id="IPR001555">
    <property type="entry name" value="GART_AS"/>
</dbReference>
<name>A0A7H0K1Y0_9CORY</name>
<evidence type="ECO:0000259" key="7">
    <source>
        <dbReference type="Pfam" id="PF00551"/>
    </source>
</evidence>
<dbReference type="Proteomes" id="UP000516235">
    <property type="component" value="Chromosome"/>
</dbReference>
<comment type="caution">
    <text evidence="6">Lacks conserved residue(s) required for the propagation of feature annotation.</text>
</comment>
<feature type="binding site" evidence="6">
    <location>
        <position position="71"/>
    </location>
    <ligand>
        <name>(6R)-10-formyltetrahydrofolate</name>
        <dbReference type="ChEBI" id="CHEBI:195366"/>
    </ligand>
</feature>
<keyword evidence="3 6" id="KW-0658">Purine biosynthesis</keyword>
<dbReference type="InterPro" id="IPR004607">
    <property type="entry name" value="GART"/>
</dbReference>
<dbReference type="EC" id="2.1.2.2" evidence="6"/>
<feature type="domain" description="Formyl transferase N-terminal" evidence="7">
    <location>
        <begin position="15"/>
        <end position="187"/>
    </location>
</feature>
<dbReference type="CDD" id="cd08645">
    <property type="entry name" value="FMT_core_GART"/>
    <property type="match status" value="1"/>
</dbReference>
<feature type="binding site" evidence="6">
    <location>
        <position position="113"/>
    </location>
    <ligand>
        <name>(6R)-10-formyltetrahydrofolate</name>
        <dbReference type="ChEBI" id="CHEBI:195366"/>
    </ligand>
</feature>
<evidence type="ECO:0000313" key="10">
    <source>
        <dbReference type="Proteomes" id="UP000516235"/>
    </source>
</evidence>
<organism evidence="9 10">
    <name type="scientific">Corynebacterium lujinxingii</name>
    <dbReference type="NCBI Taxonomy" id="2763010"/>
    <lineage>
        <taxon>Bacteria</taxon>
        <taxon>Bacillati</taxon>
        <taxon>Actinomycetota</taxon>
        <taxon>Actinomycetes</taxon>
        <taxon>Mycobacteriales</taxon>
        <taxon>Corynebacteriaceae</taxon>
        <taxon>Corynebacterium</taxon>
    </lineage>
</organism>
<dbReference type="InterPro" id="IPR002376">
    <property type="entry name" value="Formyl_transf_N"/>
</dbReference>
<evidence type="ECO:0000313" key="11">
    <source>
        <dbReference type="Proteomes" id="UP000642876"/>
    </source>
</evidence>
<dbReference type="GO" id="GO:0005829">
    <property type="term" value="C:cytosol"/>
    <property type="evidence" value="ECO:0007669"/>
    <property type="project" value="TreeGrafter"/>
</dbReference>
<dbReference type="Proteomes" id="UP000642876">
    <property type="component" value="Unassembled WGS sequence"/>
</dbReference>
<dbReference type="EMBL" id="JACMYE010000007">
    <property type="protein sequence ID" value="MBC3179492.1"/>
    <property type="molecule type" value="Genomic_DNA"/>
</dbReference>
<comment type="function">
    <text evidence="6">Catalyzes the transfer of a formyl group from 10-formyltetrahydrofolate to 5-phospho-ribosyl-glycinamide (GAR), producing 5-phospho-ribosyl-N-formylglycinamide (FGAR) and tetrahydrofolate.</text>
</comment>
<dbReference type="InterPro" id="IPR036477">
    <property type="entry name" value="Formyl_transf_N_sf"/>
</dbReference>
<dbReference type="UniPathway" id="UPA00074">
    <property type="reaction ID" value="UER00126"/>
</dbReference>
<sequence>MAVVKLIVVSDSAKSVAVLVSGTGTLLRSILDNQKDRYRVDIVVADQICPGIQRAKNAGIRTAVVPMETNRNAWNDKLAAAVAAVNPDIVVSAGFMRILGPGFLEQFEGRTINAHPSLLPAFPGAHAVRDALDYGVKVTGCTVHYVDAGMDTGKIIAQRPVAVEAGDTKAELHERIKKVEREQIVELLHNATVENGKVLFP</sequence>
<keyword evidence="2 6" id="KW-0808">Transferase</keyword>
<comment type="similarity">
    <text evidence="4 6">Belongs to the GART family.</text>
</comment>
<evidence type="ECO:0000256" key="4">
    <source>
        <dbReference type="ARBA" id="ARBA00038440"/>
    </source>
</evidence>
<feature type="active site" description="Proton donor" evidence="6">
    <location>
        <position position="115"/>
    </location>
</feature>
<evidence type="ECO:0000313" key="8">
    <source>
        <dbReference type="EMBL" id="MBC3179492.1"/>
    </source>
</evidence>
<protein>
    <recommendedName>
        <fullName evidence="6">Phosphoribosylglycinamide formyltransferase</fullName>
        <ecNumber evidence="6">2.1.2.2</ecNumber>
    </recommendedName>
    <alternativeName>
        <fullName evidence="6">5'-phosphoribosylglycinamide transformylase</fullName>
    </alternativeName>
    <alternativeName>
        <fullName evidence="6">GAR transformylase</fullName>
        <shortName evidence="6">GART</shortName>
    </alternativeName>
</protein>
<dbReference type="SUPFAM" id="SSF53328">
    <property type="entry name" value="Formyltransferase"/>
    <property type="match status" value="1"/>
</dbReference>
<accession>A0A7H0K1Y0</accession>
<gene>
    <name evidence="6" type="primary">purN</name>
    <name evidence="8" type="ORF">H7348_09285</name>
    <name evidence="9" type="ORF">IAU68_03105</name>
</gene>
<dbReference type="KEGG" id="cluj:IAU68_03105"/>
<evidence type="ECO:0000256" key="2">
    <source>
        <dbReference type="ARBA" id="ARBA00022679"/>
    </source>
</evidence>
<comment type="catalytic activity">
    <reaction evidence="5 6">
        <text>N(1)-(5-phospho-beta-D-ribosyl)glycinamide + (6R)-10-formyltetrahydrofolate = N(2)-formyl-N(1)-(5-phospho-beta-D-ribosyl)glycinamide + (6S)-5,6,7,8-tetrahydrofolate + H(+)</text>
        <dbReference type="Rhea" id="RHEA:15053"/>
        <dbReference type="ChEBI" id="CHEBI:15378"/>
        <dbReference type="ChEBI" id="CHEBI:57453"/>
        <dbReference type="ChEBI" id="CHEBI:143788"/>
        <dbReference type="ChEBI" id="CHEBI:147286"/>
        <dbReference type="ChEBI" id="CHEBI:195366"/>
        <dbReference type="EC" id="2.1.2.2"/>
    </reaction>
</comment>
<feature type="binding site" evidence="6">
    <location>
        <begin position="96"/>
        <end position="99"/>
    </location>
    <ligand>
        <name>(6R)-10-formyltetrahydrofolate</name>
        <dbReference type="ChEBI" id="CHEBI:195366"/>
    </ligand>
</feature>
<dbReference type="AlphaFoldDB" id="A0A7H0K1Y0"/>
<evidence type="ECO:0000256" key="3">
    <source>
        <dbReference type="ARBA" id="ARBA00022755"/>
    </source>
</evidence>
<proteinExistence type="inferred from homology"/>
<evidence type="ECO:0000256" key="6">
    <source>
        <dbReference type="HAMAP-Rule" id="MF_01930"/>
    </source>
</evidence>
<dbReference type="PANTHER" id="PTHR43369">
    <property type="entry name" value="PHOSPHORIBOSYLGLYCINAMIDE FORMYLTRANSFERASE"/>
    <property type="match status" value="1"/>
</dbReference>
<keyword evidence="11" id="KW-1185">Reference proteome</keyword>
<feature type="site" description="Raises pKa of active site His" evidence="6">
    <location>
        <position position="151"/>
    </location>
</feature>
<dbReference type="RefSeq" id="WP_171194553.1">
    <property type="nucleotide sequence ID" value="NZ_CP061032.1"/>
</dbReference>